<dbReference type="GO" id="GO:0015112">
    <property type="term" value="F:nitrate transmembrane transporter activity"/>
    <property type="evidence" value="ECO:0007669"/>
    <property type="project" value="InterPro"/>
</dbReference>
<evidence type="ECO:0008006" key="10">
    <source>
        <dbReference type="Google" id="ProtNLM"/>
    </source>
</evidence>
<comment type="subcellular location">
    <subcellularLocation>
        <location evidence="1">Membrane</location>
        <topology evidence="1">Multi-pass membrane protein</topology>
    </subcellularLocation>
</comment>
<proteinExistence type="inferred from homology"/>
<evidence type="ECO:0000256" key="4">
    <source>
        <dbReference type="ARBA" id="ARBA00022989"/>
    </source>
</evidence>
<feature type="region of interest" description="Disordered" evidence="7">
    <location>
        <begin position="514"/>
        <end position="536"/>
    </location>
</feature>
<dbReference type="GO" id="GO:0016020">
    <property type="term" value="C:membrane"/>
    <property type="evidence" value="ECO:0007669"/>
    <property type="project" value="UniProtKB-SubCell"/>
</dbReference>
<keyword evidence="4 8" id="KW-1133">Transmembrane helix</keyword>
<evidence type="ECO:0000256" key="3">
    <source>
        <dbReference type="ARBA" id="ARBA00022692"/>
    </source>
</evidence>
<dbReference type="InterPro" id="IPR011701">
    <property type="entry name" value="MFS"/>
</dbReference>
<evidence type="ECO:0000256" key="5">
    <source>
        <dbReference type="ARBA" id="ARBA00023063"/>
    </source>
</evidence>
<feature type="transmembrane region" description="Helical" evidence="8">
    <location>
        <begin position="169"/>
        <end position="188"/>
    </location>
</feature>
<keyword evidence="5" id="KW-0534">Nitrate assimilation</keyword>
<dbReference type="Pfam" id="PF07690">
    <property type="entry name" value="MFS_1"/>
    <property type="match status" value="1"/>
</dbReference>
<evidence type="ECO:0000256" key="2">
    <source>
        <dbReference type="ARBA" id="ARBA00008432"/>
    </source>
</evidence>
<dbReference type="CDD" id="cd17341">
    <property type="entry name" value="MFS_NRT2_like"/>
    <property type="match status" value="1"/>
</dbReference>
<feature type="transmembrane region" description="Helical" evidence="8">
    <location>
        <begin position="112"/>
        <end position="131"/>
    </location>
</feature>
<evidence type="ECO:0000256" key="1">
    <source>
        <dbReference type="ARBA" id="ARBA00004141"/>
    </source>
</evidence>
<feature type="transmembrane region" description="Helical" evidence="8">
    <location>
        <begin position="200"/>
        <end position="219"/>
    </location>
</feature>
<keyword evidence="3 8" id="KW-0812">Transmembrane</keyword>
<gene>
    <name evidence="9" type="ORF">POBO1169_LOCUS13485</name>
</gene>
<organism evidence="9">
    <name type="scientific">Pyramimonas obovata</name>
    <dbReference type="NCBI Taxonomy" id="1411642"/>
    <lineage>
        <taxon>Eukaryota</taxon>
        <taxon>Viridiplantae</taxon>
        <taxon>Chlorophyta</taxon>
        <taxon>Pyramimonadophyceae</taxon>
        <taxon>Pyramimonadales</taxon>
        <taxon>Pyramimonadaceae</taxon>
        <taxon>Pyramimonas</taxon>
        <taxon>Pyramimonas incertae sedis</taxon>
    </lineage>
</organism>
<dbReference type="SUPFAM" id="SSF103473">
    <property type="entry name" value="MFS general substrate transporter"/>
    <property type="match status" value="1"/>
</dbReference>
<feature type="transmembrane region" description="Helical" evidence="8">
    <location>
        <begin position="451"/>
        <end position="470"/>
    </location>
</feature>
<dbReference type="GO" id="GO:0042128">
    <property type="term" value="P:nitrate assimilation"/>
    <property type="evidence" value="ECO:0007669"/>
    <property type="project" value="UniProtKB-KW"/>
</dbReference>
<keyword evidence="6 8" id="KW-0472">Membrane</keyword>
<feature type="transmembrane region" description="Helical" evidence="8">
    <location>
        <begin position="289"/>
        <end position="314"/>
    </location>
</feature>
<evidence type="ECO:0000313" key="9">
    <source>
        <dbReference type="EMBL" id="CAD8677143.1"/>
    </source>
</evidence>
<feature type="transmembrane region" description="Helical" evidence="8">
    <location>
        <begin position="72"/>
        <end position="92"/>
    </location>
</feature>
<feature type="compositionally biased region" description="Basic and acidic residues" evidence="7">
    <location>
        <begin position="515"/>
        <end position="527"/>
    </location>
</feature>
<reference evidence="9" key="1">
    <citation type="submission" date="2021-01" db="EMBL/GenBank/DDBJ databases">
        <authorList>
            <person name="Corre E."/>
            <person name="Pelletier E."/>
            <person name="Niang G."/>
            <person name="Scheremetjew M."/>
            <person name="Finn R."/>
            <person name="Kale V."/>
            <person name="Holt S."/>
            <person name="Cochrane G."/>
            <person name="Meng A."/>
            <person name="Brown T."/>
            <person name="Cohen L."/>
        </authorList>
    </citation>
    <scope>NUCLEOTIDE SEQUENCE</scope>
    <source>
        <strain evidence="9">CCMP722</strain>
    </source>
</reference>
<dbReference type="InterPro" id="IPR036259">
    <property type="entry name" value="MFS_trans_sf"/>
</dbReference>
<feature type="transmembrane region" description="Helical" evidence="8">
    <location>
        <begin position="360"/>
        <end position="380"/>
    </location>
</feature>
<protein>
    <recommendedName>
        <fullName evidence="10">Nitrate/nitrite transporter</fullName>
    </recommendedName>
</protein>
<dbReference type="Gene3D" id="1.20.1250.20">
    <property type="entry name" value="MFS general substrate transporter like domains"/>
    <property type="match status" value="2"/>
</dbReference>
<feature type="region of interest" description="Disordered" evidence="7">
    <location>
        <begin position="1"/>
        <end position="36"/>
    </location>
</feature>
<feature type="transmembrane region" description="Helical" evidence="8">
    <location>
        <begin position="138"/>
        <end position="163"/>
    </location>
</feature>
<dbReference type="AlphaFoldDB" id="A0A7S0RGX3"/>
<comment type="similarity">
    <text evidence="2">Belongs to the major facilitator superfamily. Nitrate/nitrite porter (TC 2.A.1.8) family.</text>
</comment>
<dbReference type="InterPro" id="IPR044772">
    <property type="entry name" value="NO3_transporter"/>
</dbReference>
<evidence type="ECO:0000256" key="6">
    <source>
        <dbReference type="ARBA" id="ARBA00023136"/>
    </source>
</evidence>
<dbReference type="PANTHER" id="PTHR23515">
    <property type="entry name" value="HIGH-AFFINITY NITRATE TRANSPORTER 2.3"/>
    <property type="match status" value="1"/>
</dbReference>
<evidence type="ECO:0000256" key="7">
    <source>
        <dbReference type="SAM" id="MobiDB-lite"/>
    </source>
</evidence>
<dbReference type="FunFam" id="1.20.1250.20:FF:000053">
    <property type="entry name" value="Nitrate transporter 2.1"/>
    <property type="match status" value="1"/>
</dbReference>
<evidence type="ECO:0000256" key="8">
    <source>
        <dbReference type="SAM" id="Phobius"/>
    </source>
</evidence>
<feature type="transmembrane region" description="Helical" evidence="8">
    <location>
        <begin position="419"/>
        <end position="439"/>
    </location>
</feature>
<dbReference type="GO" id="GO:1990351">
    <property type="term" value="C:transporter complex"/>
    <property type="evidence" value="ECO:0007669"/>
    <property type="project" value="UniProtKB-ARBA"/>
</dbReference>
<feature type="transmembrane region" description="Helical" evidence="8">
    <location>
        <begin position="320"/>
        <end position="339"/>
    </location>
</feature>
<dbReference type="EMBL" id="HBFA01026502">
    <property type="protein sequence ID" value="CAD8677143.1"/>
    <property type="molecule type" value="Transcribed_RNA"/>
</dbReference>
<accession>A0A7S0RGX3</accession>
<feature type="transmembrane region" description="Helical" evidence="8">
    <location>
        <begin position="386"/>
        <end position="412"/>
    </location>
</feature>
<feature type="transmembrane region" description="Helical" evidence="8">
    <location>
        <begin position="231"/>
        <end position="254"/>
    </location>
</feature>
<name>A0A7S0RGX3_9CHLO</name>
<sequence>MANTWEGGIGKNVGEAEEPGASMRGVTSKEPVQSGAGFTNEGKQLDQFALPVDAEHKSTVLAIVSFARPHMLAFHCSWLGFFTTFVSTFAAAPMIPVIRNDIDMDIIDIGNAGVAAVTGTIFCRVSMGVFCDTFGPRWGYAFLMLGVAPAVFGMATVTTPIGFLISRFFIGWGLATFVACQFWSSVMFNPRIVGIANATAGGWGNLGGGVTQFLIPAVYEAIAKDKVDFTAWRYAFFLPGCMHIFFGVVVLFFAQDLPDGQYSKLKKAGQMAKPKGSVSFMQAIVNYRMWMLVLSYGMCFGIELTMNNIIVSYLFDQFDLALTTAGLLGSIFGMMNLFARSLGGWLSDYAAGRFGMRGRLWVLWVVQTVEGGMCIFMGLARDSLGLTLVACVLFSVCVQAAEGASFGVVPFVSKRSLGVVSGFVGAGGNAGSSITQVLFFKSSKYETYDGIILMGVMIIAVTMVVQTIHFPMWGGMWTKPDGVTTEEDYYTSAYTEEEKQQGMADAAYKFSAAARESERTPAQKSEFDAAQGGASL</sequence>